<evidence type="ECO:0000313" key="2">
    <source>
        <dbReference type="Proteomes" id="UP000805193"/>
    </source>
</evidence>
<name>A0AC60Q8S3_IXOPE</name>
<dbReference type="EMBL" id="JABSTQ010009372">
    <property type="protein sequence ID" value="KAG0429891.1"/>
    <property type="molecule type" value="Genomic_DNA"/>
</dbReference>
<protein>
    <submittedName>
        <fullName evidence="1">Uncharacterized protein</fullName>
    </submittedName>
</protein>
<proteinExistence type="predicted"/>
<sequence length="311" mass="34674">MWTKNGFEKHFLNDSFGVEYSVCDRLRFQSDVIAVKDRLEGLISAAIPDRSLDGFVVTLLGDATVPPEAKKVLEHGPKFCTQPRLNPIEKIAIVRSLADHVVPEEKERCLSEAVDAIRLRTTVQRSGRRISCVVSYLQENNLKLLTRDKKGGFVVLPQGLYDEKSSKAITKNFRQVDVSLQKIKKKAVEICERLELSNLARRVKGAKKLNLDVFFTAKTHKVECPLRTIVTESLSWQKETCSGRHWAPGGGVVGPIRRGPGFELAPSHPSLFQDIATEASSWTLFTCPVLRSRGLEPGTVPGVESEHFLAQ</sequence>
<organism evidence="1 2">
    <name type="scientific">Ixodes persulcatus</name>
    <name type="common">Taiga tick</name>
    <dbReference type="NCBI Taxonomy" id="34615"/>
    <lineage>
        <taxon>Eukaryota</taxon>
        <taxon>Metazoa</taxon>
        <taxon>Ecdysozoa</taxon>
        <taxon>Arthropoda</taxon>
        <taxon>Chelicerata</taxon>
        <taxon>Arachnida</taxon>
        <taxon>Acari</taxon>
        <taxon>Parasitiformes</taxon>
        <taxon>Ixodida</taxon>
        <taxon>Ixodoidea</taxon>
        <taxon>Ixodidae</taxon>
        <taxon>Ixodinae</taxon>
        <taxon>Ixodes</taxon>
    </lineage>
</organism>
<feature type="non-terminal residue" evidence="1">
    <location>
        <position position="311"/>
    </location>
</feature>
<accession>A0AC60Q8S3</accession>
<reference evidence="1 2" key="1">
    <citation type="journal article" date="2020" name="Cell">
        <title>Large-Scale Comparative Analyses of Tick Genomes Elucidate Their Genetic Diversity and Vector Capacities.</title>
        <authorList>
            <consortium name="Tick Genome and Microbiome Consortium (TIGMIC)"/>
            <person name="Jia N."/>
            <person name="Wang J."/>
            <person name="Shi W."/>
            <person name="Du L."/>
            <person name="Sun Y."/>
            <person name="Zhan W."/>
            <person name="Jiang J.F."/>
            <person name="Wang Q."/>
            <person name="Zhang B."/>
            <person name="Ji P."/>
            <person name="Bell-Sakyi L."/>
            <person name="Cui X.M."/>
            <person name="Yuan T.T."/>
            <person name="Jiang B.G."/>
            <person name="Yang W.F."/>
            <person name="Lam T.T."/>
            <person name="Chang Q.C."/>
            <person name="Ding S.J."/>
            <person name="Wang X.J."/>
            <person name="Zhu J.G."/>
            <person name="Ruan X.D."/>
            <person name="Zhao L."/>
            <person name="Wei J.T."/>
            <person name="Ye R.Z."/>
            <person name="Que T.C."/>
            <person name="Du C.H."/>
            <person name="Zhou Y.H."/>
            <person name="Cheng J.X."/>
            <person name="Dai P.F."/>
            <person name="Guo W.B."/>
            <person name="Han X.H."/>
            <person name="Huang E.J."/>
            <person name="Li L.F."/>
            <person name="Wei W."/>
            <person name="Gao Y.C."/>
            <person name="Liu J.Z."/>
            <person name="Shao H.Z."/>
            <person name="Wang X."/>
            <person name="Wang C.C."/>
            <person name="Yang T.C."/>
            <person name="Huo Q.B."/>
            <person name="Li W."/>
            <person name="Chen H.Y."/>
            <person name="Chen S.E."/>
            <person name="Zhou L.G."/>
            <person name="Ni X.B."/>
            <person name="Tian J.H."/>
            <person name="Sheng Y."/>
            <person name="Liu T."/>
            <person name="Pan Y.S."/>
            <person name="Xia L.Y."/>
            <person name="Li J."/>
            <person name="Zhao F."/>
            <person name="Cao W.C."/>
        </authorList>
    </citation>
    <scope>NUCLEOTIDE SEQUENCE [LARGE SCALE GENOMIC DNA]</scope>
    <source>
        <strain evidence="1">Iper-2018</strain>
    </source>
</reference>
<dbReference type="Proteomes" id="UP000805193">
    <property type="component" value="Unassembled WGS sequence"/>
</dbReference>
<evidence type="ECO:0000313" key="1">
    <source>
        <dbReference type="EMBL" id="KAG0429891.1"/>
    </source>
</evidence>
<gene>
    <name evidence="1" type="ORF">HPB47_023204</name>
</gene>
<comment type="caution">
    <text evidence="1">The sequence shown here is derived from an EMBL/GenBank/DDBJ whole genome shotgun (WGS) entry which is preliminary data.</text>
</comment>
<keyword evidence="2" id="KW-1185">Reference proteome</keyword>